<feature type="domain" description="AMP-dependent synthetase/ligase" evidence="2">
    <location>
        <begin position="48"/>
        <end position="377"/>
    </location>
</feature>
<dbReference type="Gene3D" id="3.30.300.30">
    <property type="match status" value="1"/>
</dbReference>
<gene>
    <name evidence="4" type="ORF">DI556_11725</name>
</gene>
<evidence type="ECO:0000256" key="1">
    <source>
        <dbReference type="ARBA" id="ARBA00022598"/>
    </source>
</evidence>
<dbReference type="Pfam" id="PF00501">
    <property type="entry name" value="AMP-binding"/>
    <property type="match status" value="1"/>
</dbReference>
<dbReference type="InterPro" id="IPR000873">
    <property type="entry name" value="AMP-dep_synth/lig_dom"/>
</dbReference>
<dbReference type="Pfam" id="PF13193">
    <property type="entry name" value="AMP-binding_C"/>
    <property type="match status" value="1"/>
</dbReference>
<feature type="domain" description="AMP-binding enzyme C-terminal" evidence="3">
    <location>
        <begin position="427"/>
        <end position="501"/>
    </location>
</feature>
<protein>
    <submittedName>
        <fullName evidence="4">Benzoate--CoA ligase</fullName>
    </submittedName>
</protein>
<evidence type="ECO:0000313" key="4">
    <source>
        <dbReference type="EMBL" id="PZQ49213.1"/>
    </source>
</evidence>
<dbReference type="EMBL" id="QFPW01000008">
    <property type="protein sequence ID" value="PZQ49213.1"/>
    <property type="molecule type" value="Genomic_DNA"/>
</dbReference>
<evidence type="ECO:0000259" key="2">
    <source>
        <dbReference type="Pfam" id="PF00501"/>
    </source>
</evidence>
<dbReference type="PANTHER" id="PTHR43352:SF1">
    <property type="entry name" value="ANTHRANILATE--COA LIGASE"/>
    <property type="match status" value="1"/>
</dbReference>
<dbReference type="GO" id="GO:0016878">
    <property type="term" value="F:acid-thiol ligase activity"/>
    <property type="evidence" value="ECO:0007669"/>
    <property type="project" value="TreeGrafter"/>
</dbReference>
<dbReference type="GO" id="GO:0044550">
    <property type="term" value="P:secondary metabolite biosynthetic process"/>
    <property type="evidence" value="ECO:0007669"/>
    <property type="project" value="TreeGrafter"/>
</dbReference>
<dbReference type="SUPFAM" id="SSF56801">
    <property type="entry name" value="Acetyl-CoA synthetase-like"/>
    <property type="match status" value="1"/>
</dbReference>
<sequence length="511" mass="53292">MTQPSLFDAGPPPPCPARFNMAAHTLGHDRAAPAKVALEVLAAPGLVAESWSYGALRAAVLAAAGGLAARGIGRGDRVLLRLGNTSDFPILFFAANALGAVPVPTSTQLTEPEVAGIIADLDPALILAGPGVACPPAPNRIGADGIAALRAHPPLADFAATAPDDPAYMIYTSGTGGRPKGVVHAQRAAWARRMMWDGWYGLTSEDRVLHAGAFNWTYTLGAGLTDPWAIGATALIYAGPPDRGVWPALAAAHRATLFAATPGVYRQMLGSGADLAAGFAHLRHGLSAGEAMPAAVAAEFAARTGRAVYEALGMSEVSTYISFAPQSPPVPGRAGRPQPGRRVAILPDDPGGGPVPRGEPGRLAVSRRDPGLMLGYWRRPEETEASFEGEWFLTGDRAALHDDDTLTYLGRADDLLNAGGFRVSPAEVEAALLAHPGVAEAAVVERAVRDGVTIIAAFYVPAGEPPAEEDLARHCSARLARYKCPRSFTPLDALPRSANGKIQRRALKEGL</sequence>
<dbReference type="InterPro" id="IPR045851">
    <property type="entry name" value="AMP-bd_C_sf"/>
</dbReference>
<dbReference type="Proteomes" id="UP000249185">
    <property type="component" value="Unassembled WGS sequence"/>
</dbReference>
<dbReference type="Gene3D" id="3.40.50.12780">
    <property type="entry name" value="N-terminal domain of ligase-like"/>
    <property type="match status" value="1"/>
</dbReference>
<accession>A0A2W5Q377</accession>
<dbReference type="PANTHER" id="PTHR43352">
    <property type="entry name" value="ACETYL-COA SYNTHETASE"/>
    <property type="match status" value="1"/>
</dbReference>
<proteinExistence type="predicted"/>
<name>A0A2W5Q377_RHOSU</name>
<dbReference type="AlphaFoldDB" id="A0A2W5Q377"/>
<keyword evidence="1 4" id="KW-0436">Ligase</keyword>
<evidence type="ECO:0000259" key="3">
    <source>
        <dbReference type="Pfam" id="PF13193"/>
    </source>
</evidence>
<reference evidence="4 5" key="1">
    <citation type="submission" date="2017-08" db="EMBL/GenBank/DDBJ databases">
        <title>Infants hospitalized years apart are colonized by the same room-sourced microbial strains.</title>
        <authorList>
            <person name="Brooks B."/>
            <person name="Olm M.R."/>
            <person name="Firek B.A."/>
            <person name="Baker R."/>
            <person name="Thomas B.C."/>
            <person name="Morowitz M.J."/>
            <person name="Banfield J.F."/>
        </authorList>
    </citation>
    <scope>NUCLEOTIDE SEQUENCE [LARGE SCALE GENOMIC DNA]</scope>
    <source>
        <strain evidence="4">S2_005_002_R2_34</strain>
    </source>
</reference>
<dbReference type="InterPro" id="IPR025110">
    <property type="entry name" value="AMP-bd_C"/>
</dbReference>
<organism evidence="4 5">
    <name type="scientific">Rhodovulum sulfidophilum</name>
    <name type="common">Rhodobacter sulfidophilus</name>
    <dbReference type="NCBI Taxonomy" id="35806"/>
    <lineage>
        <taxon>Bacteria</taxon>
        <taxon>Pseudomonadati</taxon>
        <taxon>Pseudomonadota</taxon>
        <taxon>Alphaproteobacteria</taxon>
        <taxon>Rhodobacterales</taxon>
        <taxon>Paracoccaceae</taxon>
        <taxon>Rhodovulum</taxon>
    </lineage>
</organism>
<comment type="caution">
    <text evidence="4">The sequence shown here is derived from an EMBL/GenBank/DDBJ whole genome shotgun (WGS) entry which is preliminary data.</text>
</comment>
<dbReference type="InterPro" id="IPR042099">
    <property type="entry name" value="ANL_N_sf"/>
</dbReference>
<evidence type="ECO:0000313" key="5">
    <source>
        <dbReference type="Proteomes" id="UP000249185"/>
    </source>
</evidence>